<dbReference type="EMBL" id="CP036402">
    <property type="protein sequence ID" value="QBI18290.1"/>
    <property type="molecule type" value="Genomic_DNA"/>
</dbReference>
<evidence type="ECO:0000256" key="18">
    <source>
        <dbReference type="RuleBase" id="RU004024"/>
    </source>
</evidence>
<keyword evidence="12 18" id="KW-0186">Copper</keyword>
<dbReference type="InterPro" id="IPR036909">
    <property type="entry name" value="Cyt_c-like_dom_sf"/>
</dbReference>
<evidence type="ECO:0000256" key="1">
    <source>
        <dbReference type="ARBA" id="ARBA00004141"/>
    </source>
</evidence>
<dbReference type="Pfam" id="PF00034">
    <property type="entry name" value="Cytochrom_C"/>
    <property type="match status" value="1"/>
</dbReference>
<feature type="domain" description="Cytochrome oxidase subunit II transmembrane region profile" evidence="21">
    <location>
        <begin position="42"/>
        <end position="141"/>
    </location>
</feature>
<dbReference type="InterPro" id="IPR011759">
    <property type="entry name" value="Cyt_c_oxidase_su2_TM_dom"/>
</dbReference>
<dbReference type="EC" id="7.1.1.9" evidence="18"/>
<dbReference type="PANTHER" id="PTHR22888">
    <property type="entry name" value="CYTOCHROME C OXIDASE, SUBUNIT II"/>
    <property type="match status" value="1"/>
</dbReference>
<dbReference type="GO" id="GO:0020037">
    <property type="term" value="F:heme binding"/>
    <property type="evidence" value="ECO:0007669"/>
    <property type="project" value="InterPro"/>
</dbReference>
<dbReference type="GO" id="GO:0042773">
    <property type="term" value="P:ATP synthesis coupled electron transport"/>
    <property type="evidence" value="ECO:0007669"/>
    <property type="project" value="TreeGrafter"/>
</dbReference>
<reference evidence="23 24" key="1">
    <citation type="submission" date="2019-01" db="EMBL/GenBank/DDBJ databases">
        <title>Egibacter rhizosphaerae EGI 80759T.</title>
        <authorList>
            <person name="Chen D.-D."/>
            <person name="Tian Y."/>
            <person name="Jiao J.-Y."/>
            <person name="Zhang X.-T."/>
            <person name="Zhang Y.-G."/>
            <person name="Zhang Y."/>
            <person name="Xiao M."/>
            <person name="Shu W.-S."/>
            <person name="Li W.-J."/>
        </authorList>
    </citation>
    <scope>NUCLEOTIDE SEQUENCE [LARGE SCALE GENOMIC DNA]</scope>
    <source>
        <strain evidence="23 24">EGI 80759</strain>
    </source>
</reference>
<evidence type="ECO:0000259" key="21">
    <source>
        <dbReference type="PROSITE" id="PS50999"/>
    </source>
</evidence>
<dbReference type="GO" id="GO:0005507">
    <property type="term" value="F:copper ion binding"/>
    <property type="evidence" value="ECO:0007669"/>
    <property type="project" value="InterPro"/>
</dbReference>
<dbReference type="InterPro" id="IPR001505">
    <property type="entry name" value="Copper_CuA"/>
</dbReference>
<dbReference type="SUPFAM" id="SSF46626">
    <property type="entry name" value="Cytochrome c"/>
    <property type="match status" value="1"/>
</dbReference>
<dbReference type="PROSITE" id="PS51007">
    <property type="entry name" value="CYTC"/>
    <property type="match status" value="1"/>
</dbReference>
<dbReference type="PROSITE" id="PS50857">
    <property type="entry name" value="COX2_CUA"/>
    <property type="match status" value="1"/>
</dbReference>
<keyword evidence="4 16" id="KW-0349">Heme</keyword>
<keyword evidence="10 19" id="KW-1133">Transmembrane helix</keyword>
<evidence type="ECO:0000256" key="14">
    <source>
        <dbReference type="ARBA" id="ARBA00024688"/>
    </source>
</evidence>
<dbReference type="Pfam" id="PF00116">
    <property type="entry name" value="COX2"/>
    <property type="match status" value="1"/>
</dbReference>
<dbReference type="SUPFAM" id="SSF49503">
    <property type="entry name" value="Cupredoxins"/>
    <property type="match status" value="1"/>
</dbReference>
<evidence type="ECO:0000256" key="17">
    <source>
        <dbReference type="RuleBase" id="RU000456"/>
    </source>
</evidence>
<evidence type="ECO:0000256" key="12">
    <source>
        <dbReference type="ARBA" id="ARBA00023008"/>
    </source>
</evidence>
<keyword evidence="13 19" id="KW-0472">Membrane</keyword>
<dbReference type="Proteomes" id="UP000291469">
    <property type="component" value="Chromosome"/>
</dbReference>
<evidence type="ECO:0000256" key="16">
    <source>
        <dbReference type="PROSITE-ProRule" id="PRU00433"/>
    </source>
</evidence>
<evidence type="ECO:0000256" key="19">
    <source>
        <dbReference type="SAM" id="Phobius"/>
    </source>
</evidence>
<sequence>MKAPATRSAARGPVTGPTRGRWRRGLLRAAVLGLLVSVLAACAPDAPQDTFDTAGPFAEAPDQLWNIVFPIAVGVFILVNGILIFAIVRFRRRSDEDDSELPRQVAGNTRLEILWTLVPAVILAVIAVPTIQTTFDLAAQPDDALEVRVVAKQYWFEFEYLGDEGQDVVTSTQLHIPTEQPVYLHMEALSAQQPDPGGVGPKEGGAAEGVLHSFWVPRLAGKQDIVPGQVRNMSIQADEVGRYEGQCAQFCGLSHSRMRFQVIAQEPDEFQAWLDEQSEPAEPADEADEDLVAEGEQAFTEAACIQCHAIEGYEGPDGQAAEVRIGPDLTHFATRDTMAGGFRESNRENLRAWLEDPQEFKPGAQMPNLIEDEQMDPEQVEPLVEYLMSLE</sequence>
<dbReference type="Pfam" id="PF02790">
    <property type="entry name" value="COX2_TM"/>
    <property type="match status" value="1"/>
</dbReference>
<evidence type="ECO:0000259" key="22">
    <source>
        <dbReference type="PROSITE" id="PS51007"/>
    </source>
</evidence>
<name>A0A411YAP4_9ACTN</name>
<keyword evidence="7 16" id="KW-0479">Metal-binding</keyword>
<feature type="domain" description="Cytochrome c" evidence="22">
    <location>
        <begin position="290"/>
        <end position="391"/>
    </location>
</feature>
<evidence type="ECO:0000256" key="8">
    <source>
        <dbReference type="ARBA" id="ARBA00022967"/>
    </source>
</evidence>
<dbReference type="PROSITE" id="PS00078">
    <property type="entry name" value="COX2"/>
    <property type="match status" value="1"/>
</dbReference>
<dbReference type="PANTHER" id="PTHR22888:SF9">
    <property type="entry name" value="CYTOCHROME C OXIDASE SUBUNIT 2"/>
    <property type="match status" value="1"/>
</dbReference>
<evidence type="ECO:0000256" key="6">
    <source>
        <dbReference type="ARBA" id="ARBA00022692"/>
    </source>
</evidence>
<protein>
    <recommendedName>
        <fullName evidence="18">Cytochrome c oxidase subunit 2</fullName>
        <ecNumber evidence="18">7.1.1.9</ecNumber>
    </recommendedName>
</protein>
<evidence type="ECO:0000256" key="15">
    <source>
        <dbReference type="ARBA" id="ARBA00047816"/>
    </source>
</evidence>
<keyword evidence="11 16" id="KW-0408">Iron</keyword>
<comment type="cofactor">
    <cofactor evidence="18">
        <name>Cu cation</name>
        <dbReference type="ChEBI" id="CHEBI:23378"/>
    </cofactor>
    <text evidence="18">Binds a copper A center.</text>
</comment>
<evidence type="ECO:0000256" key="4">
    <source>
        <dbReference type="ARBA" id="ARBA00022617"/>
    </source>
</evidence>
<evidence type="ECO:0000256" key="5">
    <source>
        <dbReference type="ARBA" id="ARBA00022660"/>
    </source>
</evidence>
<accession>A0A411YAP4</accession>
<dbReference type="AlphaFoldDB" id="A0A411YAP4"/>
<keyword evidence="8" id="KW-1278">Translocase</keyword>
<dbReference type="GO" id="GO:0005886">
    <property type="term" value="C:plasma membrane"/>
    <property type="evidence" value="ECO:0007669"/>
    <property type="project" value="UniProtKB-SubCell"/>
</dbReference>
<dbReference type="RefSeq" id="WP_131153288.1">
    <property type="nucleotide sequence ID" value="NZ_CP036402.1"/>
</dbReference>
<proteinExistence type="inferred from homology"/>
<dbReference type="InterPro" id="IPR002429">
    <property type="entry name" value="CcO_II-like_C"/>
</dbReference>
<dbReference type="KEGG" id="erz:ER308_01020"/>
<feature type="domain" description="Cytochrome oxidase subunit II copper A binding" evidence="20">
    <location>
        <begin position="142"/>
        <end position="276"/>
    </location>
</feature>
<feature type="transmembrane region" description="Helical" evidence="19">
    <location>
        <begin position="111"/>
        <end position="131"/>
    </location>
</feature>
<dbReference type="InterPro" id="IPR045187">
    <property type="entry name" value="CcO_II"/>
</dbReference>
<evidence type="ECO:0000313" key="23">
    <source>
        <dbReference type="EMBL" id="QBI18290.1"/>
    </source>
</evidence>
<dbReference type="OrthoDB" id="9781261at2"/>
<dbReference type="Gene3D" id="2.60.40.420">
    <property type="entry name" value="Cupredoxins - blue copper proteins"/>
    <property type="match status" value="1"/>
</dbReference>
<comment type="subcellular location">
    <subcellularLocation>
        <location evidence="17">Cell membrane</location>
        <topology evidence="17">Multi-pass membrane protein</topology>
    </subcellularLocation>
    <subcellularLocation>
        <location evidence="1">Membrane</location>
        <topology evidence="1">Multi-pass membrane protein</topology>
    </subcellularLocation>
</comment>
<comment type="catalytic activity">
    <reaction evidence="15 18">
        <text>4 Fe(II)-[cytochrome c] + O2 + 8 H(+)(in) = 4 Fe(III)-[cytochrome c] + 2 H2O + 4 H(+)(out)</text>
        <dbReference type="Rhea" id="RHEA:11436"/>
        <dbReference type="Rhea" id="RHEA-COMP:10350"/>
        <dbReference type="Rhea" id="RHEA-COMP:14399"/>
        <dbReference type="ChEBI" id="CHEBI:15377"/>
        <dbReference type="ChEBI" id="CHEBI:15378"/>
        <dbReference type="ChEBI" id="CHEBI:15379"/>
        <dbReference type="ChEBI" id="CHEBI:29033"/>
        <dbReference type="ChEBI" id="CHEBI:29034"/>
        <dbReference type="EC" id="7.1.1.9"/>
    </reaction>
</comment>
<keyword evidence="3 17" id="KW-0813">Transport</keyword>
<evidence type="ECO:0000256" key="3">
    <source>
        <dbReference type="ARBA" id="ARBA00022448"/>
    </source>
</evidence>
<keyword evidence="9 17" id="KW-0249">Electron transport</keyword>
<dbReference type="InterPro" id="IPR036257">
    <property type="entry name" value="Cyt_c_oxidase_su2_TM_sf"/>
</dbReference>
<dbReference type="InterPro" id="IPR009056">
    <property type="entry name" value="Cyt_c-like_dom"/>
</dbReference>
<organism evidence="23 24">
    <name type="scientific">Egibacter rhizosphaerae</name>
    <dbReference type="NCBI Taxonomy" id="1670831"/>
    <lineage>
        <taxon>Bacteria</taxon>
        <taxon>Bacillati</taxon>
        <taxon>Actinomycetota</taxon>
        <taxon>Nitriliruptoria</taxon>
        <taxon>Egibacterales</taxon>
        <taxon>Egibacteraceae</taxon>
        <taxon>Egibacter</taxon>
    </lineage>
</organism>
<evidence type="ECO:0000256" key="13">
    <source>
        <dbReference type="ARBA" id="ARBA00023136"/>
    </source>
</evidence>
<feature type="transmembrane region" description="Helical" evidence="19">
    <location>
        <begin position="64"/>
        <end position="90"/>
    </location>
</feature>
<keyword evidence="24" id="KW-1185">Reference proteome</keyword>
<comment type="function">
    <text evidence="14 18">Subunits I and II form the functional core of the enzyme complex. Electrons originating in cytochrome c are transferred via heme a and Cu(A) to the binuclear center formed by heme a3 and Cu(B).</text>
</comment>
<dbReference type="SUPFAM" id="SSF81464">
    <property type="entry name" value="Cytochrome c oxidase subunit II-like, transmembrane region"/>
    <property type="match status" value="1"/>
</dbReference>
<dbReference type="Gene3D" id="1.10.287.90">
    <property type="match status" value="1"/>
</dbReference>
<keyword evidence="6 17" id="KW-0812">Transmembrane</keyword>
<dbReference type="PRINTS" id="PR01166">
    <property type="entry name" value="CYCOXIDASEII"/>
</dbReference>
<dbReference type="GO" id="GO:0004129">
    <property type="term" value="F:cytochrome-c oxidase activity"/>
    <property type="evidence" value="ECO:0007669"/>
    <property type="project" value="UniProtKB-EC"/>
</dbReference>
<dbReference type="PROSITE" id="PS50999">
    <property type="entry name" value="COX2_TM"/>
    <property type="match status" value="1"/>
</dbReference>
<evidence type="ECO:0000256" key="10">
    <source>
        <dbReference type="ARBA" id="ARBA00022989"/>
    </source>
</evidence>
<evidence type="ECO:0000259" key="20">
    <source>
        <dbReference type="PROSITE" id="PS50857"/>
    </source>
</evidence>
<evidence type="ECO:0000256" key="11">
    <source>
        <dbReference type="ARBA" id="ARBA00023004"/>
    </source>
</evidence>
<gene>
    <name evidence="23" type="ORF">ER308_01020</name>
</gene>
<comment type="similarity">
    <text evidence="2 17">Belongs to the cytochrome c oxidase subunit 2 family.</text>
</comment>
<dbReference type="InterPro" id="IPR008972">
    <property type="entry name" value="Cupredoxin"/>
</dbReference>
<evidence type="ECO:0000256" key="7">
    <source>
        <dbReference type="ARBA" id="ARBA00022723"/>
    </source>
</evidence>
<keyword evidence="5 17" id="KW-0679">Respiratory chain</keyword>
<evidence type="ECO:0000313" key="24">
    <source>
        <dbReference type="Proteomes" id="UP000291469"/>
    </source>
</evidence>
<evidence type="ECO:0000256" key="2">
    <source>
        <dbReference type="ARBA" id="ARBA00007866"/>
    </source>
</evidence>
<evidence type="ECO:0000256" key="9">
    <source>
        <dbReference type="ARBA" id="ARBA00022982"/>
    </source>
</evidence>